<dbReference type="Proteomes" id="UP001551189">
    <property type="component" value="Unassembled WGS sequence"/>
</dbReference>
<comment type="caution">
    <text evidence="2">The sequence shown here is derived from an EMBL/GenBank/DDBJ whole genome shotgun (WGS) entry which is preliminary data.</text>
</comment>
<feature type="transmembrane region" description="Helical" evidence="1">
    <location>
        <begin position="6"/>
        <end position="21"/>
    </location>
</feature>
<keyword evidence="3" id="KW-1185">Reference proteome</keyword>
<feature type="transmembrane region" description="Helical" evidence="1">
    <location>
        <begin position="50"/>
        <end position="69"/>
    </location>
</feature>
<evidence type="ECO:0000313" key="3">
    <source>
        <dbReference type="Proteomes" id="UP001551189"/>
    </source>
</evidence>
<gene>
    <name evidence="2" type="ORF">ABZ931_41635</name>
</gene>
<organism evidence="2 3">
    <name type="scientific">Streptomyces neyagawaensis</name>
    <dbReference type="NCBI Taxonomy" id="42238"/>
    <lineage>
        <taxon>Bacteria</taxon>
        <taxon>Bacillati</taxon>
        <taxon>Actinomycetota</taxon>
        <taxon>Actinomycetes</taxon>
        <taxon>Kitasatosporales</taxon>
        <taxon>Streptomycetaceae</taxon>
        <taxon>Streptomyces</taxon>
    </lineage>
</organism>
<keyword evidence="1" id="KW-0472">Membrane</keyword>
<keyword evidence="1" id="KW-0812">Transmembrane</keyword>
<dbReference type="EMBL" id="JBEYXT010000581">
    <property type="protein sequence ID" value="MEU6807399.1"/>
    <property type="molecule type" value="Genomic_DNA"/>
</dbReference>
<accession>A0ABV3BDW0</accession>
<proteinExistence type="predicted"/>
<name>A0ABV3BDW0_9ACTN</name>
<reference evidence="2 3" key="1">
    <citation type="submission" date="2024-06" db="EMBL/GenBank/DDBJ databases">
        <title>The Natural Products Discovery Center: Release of the First 8490 Sequenced Strains for Exploring Actinobacteria Biosynthetic Diversity.</title>
        <authorList>
            <person name="Kalkreuter E."/>
            <person name="Kautsar S.A."/>
            <person name="Yang D."/>
            <person name="Bader C.D."/>
            <person name="Teijaro C.N."/>
            <person name="Fluegel L."/>
            <person name="Davis C.M."/>
            <person name="Simpson J.R."/>
            <person name="Lauterbach L."/>
            <person name="Steele A.D."/>
            <person name="Gui C."/>
            <person name="Meng S."/>
            <person name="Li G."/>
            <person name="Viehrig K."/>
            <person name="Ye F."/>
            <person name="Su P."/>
            <person name="Kiefer A.F."/>
            <person name="Nichols A."/>
            <person name="Cepeda A.J."/>
            <person name="Yan W."/>
            <person name="Fan B."/>
            <person name="Jiang Y."/>
            <person name="Adhikari A."/>
            <person name="Zheng C.-J."/>
            <person name="Schuster L."/>
            <person name="Cowan T.M."/>
            <person name="Smanski M.J."/>
            <person name="Chevrette M.G."/>
            <person name="De Carvalho L.P.S."/>
            <person name="Shen B."/>
        </authorList>
    </citation>
    <scope>NUCLEOTIDE SEQUENCE [LARGE SCALE GENOMIC DNA]</scope>
    <source>
        <strain evidence="2 3">NPDC046851</strain>
    </source>
</reference>
<evidence type="ECO:0000313" key="2">
    <source>
        <dbReference type="EMBL" id="MEU6807399.1"/>
    </source>
</evidence>
<feature type="transmembrane region" description="Helical" evidence="1">
    <location>
        <begin position="28"/>
        <end position="44"/>
    </location>
</feature>
<protein>
    <submittedName>
        <fullName evidence="2">Uncharacterized protein</fullName>
    </submittedName>
</protein>
<evidence type="ECO:0000256" key="1">
    <source>
        <dbReference type="SAM" id="Phobius"/>
    </source>
</evidence>
<dbReference type="RefSeq" id="WP_359703724.1">
    <property type="nucleotide sequence ID" value="NZ_JBEYXT010000581.1"/>
</dbReference>
<keyword evidence="1" id="KW-1133">Transmembrane helix</keyword>
<sequence length="213" mass="24148">MRELELLSLALVPFATYYGVARQHRWRILLPGLYALVGVLLYANDDVHGWRMVWYLADLVAMLLILRFLNSPERVDRLVERVWALTPPVESDTTGVEQELHRLSDEPQLRWMCLELDAGGDLLVTRNLNGRSSRHRFRVAEECPHCLLEALLASFVAVEPVEHIEFYRTGTSQGEGYAAYVYFDRPAAGVRIDVAQTNRMVALPGGDCSVHAL</sequence>